<organism evidence="2 3">
    <name type="scientific">Pseudoclavibacter chungangensis</name>
    <dbReference type="NCBI Taxonomy" id="587635"/>
    <lineage>
        <taxon>Bacteria</taxon>
        <taxon>Bacillati</taxon>
        <taxon>Actinomycetota</taxon>
        <taxon>Actinomycetes</taxon>
        <taxon>Micrococcales</taxon>
        <taxon>Microbacteriaceae</taxon>
        <taxon>Pseudoclavibacter</taxon>
    </lineage>
</organism>
<reference evidence="2 3" key="1">
    <citation type="submission" date="2019-09" db="EMBL/GenBank/DDBJ databases">
        <title>Phylogeny of genus Pseudoclavibacter and closely related genus.</title>
        <authorList>
            <person name="Li Y."/>
        </authorList>
    </citation>
    <scope>NUCLEOTIDE SEQUENCE [LARGE SCALE GENOMIC DNA]</scope>
    <source>
        <strain evidence="2 3">DSM 23821</strain>
    </source>
</reference>
<evidence type="ECO:0000313" key="2">
    <source>
        <dbReference type="EMBL" id="KAB1655333.1"/>
    </source>
</evidence>
<dbReference type="RefSeq" id="WP_158041098.1">
    <property type="nucleotide sequence ID" value="NZ_JACCFV010000001.1"/>
</dbReference>
<name>A0A7J5BRT8_9MICO</name>
<dbReference type="AlphaFoldDB" id="A0A7J5BRT8"/>
<feature type="transmembrane region" description="Helical" evidence="1">
    <location>
        <begin position="23"/>
        <end position="49"/>
    </location>
</feature>
<sequence length="219" mass="22128">MTIAAEPQGVPVKRPATQRGRAGAVAVLVIGIVLVVLVAPGSLIAGLVWTAVSTGSVEDELVPVAPTGTVPLRAGSTASIYLAGGYGSSDVSCSVTGPDEADVPVVALRGSSSTEVNGMRYERVAELRAPLDGDYRFECLGPPATMVYAHPSSIGASLVVPVLVGVGASIVVGIFGLVLVVVGIVRLVRVNRERRMAAVAAGDVARWGGPPDASGGPPR</sequence>
<dbReference type="EMBL" id="WBJZ01000015">
    <property type="protein sequence ID" value="KAB1655333.1"/>
    <property type="molecule type" value="Genomic_DNA"/>
</dbReference>
<proteinExistence type="predicted"/>
<keyword evidence="1" id="KW-0812">Transmembrane</keyword>
<dbReference type="OrthoDB" id="4870064at2"/>
<gene>
    <name evidence="2" type="ORF">F8O01_11945</name>
</gene>
<comment type="caution">
    <text evidence="2">The sequence shown here is derived from an EMBL/GenBank/DDBJ whole genome shotgun (WGS) entry which is preliminary data.</text>
</comment>
<keyword evidence="1" id="KW-0472">Membrane</keyword>
<evidence type="ECO:0000313" key="3">
    <source>
        <dbReference type="Proteomes" id="UP000467240"/>
    </source>
</evidence>
<protein>
    <recommendedName>
        <fullName evidence="4">Serine/arginine repetitive matrix protein 2</fullName>
    </recommendedName>
</protein>
<dbReference type="Proteomes" id="UP000467240">
    <property type="component" value="Unassembled WGS sequence"/>
</dbReference>
<feature type="transmembrane region" description="Helical" evidence="1">
    <location>
        <begin position="158"/>
        <end position="185"/>
    </location>
</feature>
<keyword evidence="3" id="KW-1185">Reference proteome</keyword>
<evidence type="ECO:0008006" key="4">
    <source>
        <dbReference type="Google" id="ProtNLM"/>
    </source>
</evidence>
<keyword evidence="1" id="KW-1133">Transmembrane helix</keyword>
<evidence type="ECO:0000256" key="1">
    <source>
        <dbReference type="SAM" id="Phobius"/>
    </source>
</evidence>
<accession>A0A7J5BRT8</accession>